<dbReference type="Pfam" id="PF09323">
    <property type="entry name" value="DUF1980"/>
    <property type="match status" value="1"/>
</dbReference>
<keyword evidence="1" id="KW-0812">Transmembrane</keyword>
<dbReference type="RefSeq" id="WP_066399197.1">
    <property type="nucleotide sequence ID" value="NZ_CP015378.1"/>
</dbReference>
<feature type="transmembrane region" description="Helical" evidence="1">
    <location>
        <begin position="88"/>
        <end position="105"/>
    </location>
</feature>
<evidence type="ECO:0008006" key="6">
    <source>
        <dbReference type="Google" id="ProtNLM"/>
    </source>
</evidence>
<dbReference type="InterPro" id="IPR052955">
    <property type="entry name" value="UPF0703_membrane_permease"/>
</dbReference>
<name>A0A160IRZ6_9BACL</name>
<gene>
    <name evidence="4" type="ORF">ABE65_020535</name>
</gene>
<evidence type="ECO:0000313" key="5">
    <source>
        <dbReference type="Proteomes" id="UP000076623"/>
    </source>
</evidence>
<evidence type="ECO:0000256" key="1">
    <source>
        <dbReference type="SAM" id="Phobius"/>
    </source>
</evidence>
<keyword evidence="1" id="KW-1133">Transmembrane helix</keyword>
<reference evidence="4 5" key="1">
    <citation type="submission" date="2016-04" db="EMBL/GenBank/DDBJ databases">
        <title>Complete genome sequence of Fictibacillus phosphorivorans G25-29, a strain toxic to nematodes.</title>
        <authorList>
            <person name="Zheng Z."/>
        </authorList>
    </citation>
    <scope>NUCLEOTIDE SEQUENCE [LARGE SCALE GENOMIC DNA]</scope>
    <source>
        <strain evidence="4 5">G25-29</strain>
    </source>
</reference>
<accession>A0A160IRZ6</accession>
<dbReference type="PANTHER" id="PTHR40047">
    <property type="entry name" value="UPF0703 PROTEIN YCGQ"/>
    <property type="match status" value="1"/>
</dbReference>
<feature type="domain" description="DUF1980" evidence="3">
    <location>
        <begin position="174"/>
        <end position="307"/>
    </location>
</feature>
<evidence type="ECO:0000259" key="2">
    <source>
        <dbReference type="Pfam" id="PF09323"/>
    </source>
</evidence>
<dbReference type="NCBIfam" id="TIGR03943">
    <property type="entry name" value="TIGR03943 family putative permease subunit"/>
    <property type="match status" value="1"/>
</dbReference>
<keyword evidence="5" id="KW-1185">Reference proteome</keyword>
<sequence length="315" mass="35744">MNKESRDFHTYLRGIILIGFMLLLIGLITTGKLNYYVAPKMHIFVYFAIGILGILGVMQFFRRSDEQHDDACGCGVDHTPKGRPLKHFFIYMIFVIPLLTGFMIPEKAMDSSVAEKRGIRYGTGLYAKPAQKTEEGKVTTTQNIDVEAYLDDPEGYIKEMEKNVKEENPVETYDVTAYYKKFGKEQLAKDKVKVTSDYYLDTMTVLDIYLDKFKGKEIETTGFVYREDGMSENQAVIARFSMNCCSADAVVYGTIIEGDGVSKLKADEWYTVTGTIDETELNKVRLPLVQVESLEKIKPLKDPYVYPSPESLGAY</sequence>
<dbReference type="InterPro" id="IPR015402">
    <property type="entry name" value="DUF1980"/>
</dbReference>
<dbReference type="PANTHER" id="PTHR40047:SF1">
    <property type="entry name" value="UPF0703 PROTEIN YCGQ"/>
    <property type="match status" value="1"/>
</dbReference>
<dbReference type="AlphaFoldDB" id="A0A160IRZ6"/>
<feature type="domain" description="DUF1980" evidence="2">
    <location>
        <begin position="12"/>
        <end position="119"/>
    </location>
</feature>
<dbReference type="InterPro" id="IPR048447">
    <property type="entry name" value="DUF1980_C"/>
</dbReference>
<dbReference type="KEGG" id="fpn:ABE65_020535"/>
<keyword evidence="1" id="KW-0472">Membrane</keyword>
<evidence type="ECO:0000259" key="3">
    <source>
        <dbReference type="Pfam" id="PF21537"/>
    </source>
</evidence>
<dbReference type="STRING" id="1221500.ABE65_020535"/>
<evidence type="ECO:0000313" key="4">
    <source>
        <dbReference type="EMBL" id="ANC79060.1"/>
    </source>
</evidence>
<protein>
    <recommendedName>
        <fullName evidence="6">TIGR03943 family protein</fullName>
    </recommendedName>
</protein>
<organism evidence="4 5">
    <name type="scientific">Fictibacillus phosphorivorans</name>
    <dbReference type="NCBI Taxonomy" id="1221500"/>
    <lineage>
        <taxon>Bacteria</taxon>
        <taxon>Bacillati</taxon>
        <taxon>Bacillota</taxon>
        <taxon>Bacilli</taxon>
        <taxon>Bacillales</taxon>
        <taxon>Fictibacillaceae</taxon>
        <taxon>Fictibacillus</taxon>
    </lineage>
</organism>
<dbReference type="Proteomes" id="UP000076623">
    <property type="component" value="Chromosome"/>
</dbReference>
<feature type="transmembrane region" description="Helical" evidence="1">
    <location>
        <begin position="43"/>
        <end position="61"/>
    </location>
</feature>
<dbReference type="InterPro" id="IPR048493">
    <property type="entry name" value="DUF1980_N"/>
</dbReference>
<feature type="transmembrane region" description="Helical" evidence="1">
    <location>
        <begin position="12"/>
        <end position="31"/>
    </location>
</feature>
<proteinExistence type="predicted"/>
<dbReference type="EMBL" id="CP015378">
    <property type="protein sequence ID" value="ANC79060.1"/>
    <property type="molecule type" value="Genomic_DNA"/>
</dbReference>
<dbReference type="Pfam" id="PF21537">
    <property type="entry name" value="DUF1980_C"/>
    <property type="match status" value="1"/>
</dbReference>